<evidence type="ECO:0000313" key="3">
    <source>
        <dbReference type="Proteomes" id="UP000028007"/>
    </source>
</evidence>
<dbReference type="InterPro" id="IPR038330">
    <property type="entry name" value="TspO/MBR-related_sf"/>
</dbReference>
<name>A0A081PHT7_9SPHI</name>
<feature type="transmembrane region" description="Helical" evidence="1">
    <location>
        <begin position="181"/>
        <end position="199"/>
    </location>
</feature>
<reference evidence="2 3" key="1">
    <citation type="journal article" date="1992" name="Int. J. Syst. Bacteriol.">
        <title>Sphingobacterium antarcticus sp. nov. a Psychrotrophic Bacterium from the Soils of Schirmacher Oasis, Antarctica.</title>
        <authorList>
            <person name="Shivaji S."/>
            <person name="Ray M.K."/>
            <person name="Rao N.S."/>
            <person name="Saiserr L."/>
            <person name="Jagannadham M.V."/>
            <person name="Kumar G.S."/>
            <person name="Reddy G."/>
            <person name="Bhargava P.M."/>
        </authorList>
    </citation>
    <scope>NUCLEOTIDE SEQUENCE [LARGE SCALE GENOMIC DNA]</scope>
    <source>
        <strain evidence="2 3">4BY</strain>
    </source>
</reference>
<dbReference type="RefSeq" id="WP_037440194.1">
    <property type="nucleotide sequence ID" value="NZ_JNFF01000047.1"/>
</dbReference>
<dbReference type="eggNOG" id="COG0474">
    <property type="taxonomic scope" value="Bacteria"/>
</dbReference>
<keyword evidence="1" id="KW-1133">Transmembrane helix</keyword>
<feature type="transmembrane region" description="Helical" evidence="1">
    <location>
        <begin position="43"/>
        <end position="69"/>
    </location>
</feature>
<proteinExistence type="predicted"/>
<evidence type="ECO:0000313" key="2">
    <source>
        <dbReference type="EMBL" id="KEQ30260.1"/>
    </source>
</evidence>
<dbReference type="AlphaFoldDB" id="A0A081PHT7"/>
<feature type="transmembrane region" description="Helical" evidence="1">
    <location>
        <begin position="7"/>
        <end position="23"/>
    </location>
</feature>
<keyword evidence="1" id="KW-0812">Transmembrane</keyword>
<organism evidence="2 3">
    <name type="scientific">Pedobacter antarcticus 4BY</name>
    <dbReference type="NCBI Taxonomy" id="1358423"/>
    <lineage>
        <taxon>Bacteria</taxon>
        <taxon>Pseudomonadati</taxon>
        <taxon>Bacteroidota</taxon>
        <taxon>Sphingobacteriia</taxon>
        <taxon>Sphingobacteriales</taxon>
        <taxon>Sphingobacteriaceae</taxon>
        <taxon>Pedobacter</taxon>
    </lineage>
</organism>
<feature type="transmembrane region" description="Helical" evidence="1">
    <location>
        <begin position="148"/>
        <end position="169"/>
    </location>
</feature>
<accession>A0A081PHT7</accession>
<evidence type="ECO:0008006" key="4">
    <source>
        <dbReference type="Google" id="ProtNLM"/>
    </source>
</evidence>
<comment type="caution">
    <text evidence="2">The sequence shown here is derived from an EMBL/GenBank/DDBJ whole genome shotgun (WGS) entry which is preliminary data.</text>
</comment>
<dbReference type="Gene3D" id="1.20.1260.100">
    <property type="entry name" value="TspO/MBR protein"/>
    <property type="match status" value="1"/>
</dbReference>
<dbReference type="Proteomes" id="UP000028007">
    <property type="component" value="Unassembled WGS sequence"/>
</dbReference>
<feature type="transmembrane region" description="Helical" evidence="1">
    <location>
        <begin position="81"/>
        <end position="104"/>
    </location>
</feature>
<dbReference type="EMBL" id="JNFF01000047">
    <property type="protein sequence ID" value="KEQ30260.1"/>
    <property type="molecule type" value="Genomic_DNA"/>
</dbReference>
<protein>
    <recommendedName>
        <fullName evidence="4">Tryptophan-rich sensory protein</fullName>
    </recommendedName>
</protein>
<keyword evidence="3" id="KW-1185">Reference proteome</keyword>
<feature type="transmembrane region" description="Helical" evidence="1">
    <location>
        <begin position="228"/>
        <end position="248"/>
    </location>
</feature>
<dbReference type="OrthoDB" id="5189031at2"/>
<evidence type="ECO:0000256" key="1">
    <source>
        <dbReference type="SAM" id="Phobius"/>
    </source>
</evidence>
<dbReference type="PANTHER" id="PTHR33802:SF1">
    <property type="entry name" value="XK-RELATED PROTEIN"/>
    <property type="match status" value="1"/>
</dbReference>
<keyword evidence="1" id="KW-0472">Membrane</keyword>
<feature type="transmembrane region" description="Helical" evidence="1">
    <location>
        <begin position="110"/>
        <end position="127"/>
    </location>
</feature>
<sequence length="263" mass="29809">MKKILQILNLLSLILTIAVNYLVNSKYFGNPAIGEISAKYEHLLTPAGYAFSIWGIIYLGLLAFGIYQIRDWFSKRADTSFVLQIGWSFILANLFNAAWVIAFVQDMPGLSVILILALFLSLLRIVLRTNMERWDAPPQIIFFLWWPFSLYFGWVNVAVIVNIAAWLVSTGWSGAPLEPELWAIALLVIATAIFILMIWRRNMREYASAAAWGIIGIAVKNWEINPAVAWTALLCTLIILFNAGLHGYQNRATAPFLKRKRID</sequence>
<gene>
    <name evidence="2" type="ORF">N180_17835</name>
</gene>
<dbReference type="PANTHER" id="PTHR33802">
    <property type="entry name" value="SI:CH211-161H7.5-RELATED"/>
    <property type="match status" value="1"/>
</dbReference>